<organism evidence="3 4">
    <name type="scientific">Candidatus Neomicrothrix parvicella RN1</name>
    <dbReference type="NCBI Taxonomy" id="1229780"/>
    <lineage>
        <taxon>Bacteria</taxon>
        <taxon>Bacillati</taxon>
        <taxon>Actinomycetota</taxon>
        <taxon>Acidimicrobiia</taxon>
        <taxon>Acidimicrobiales</taxon>
        <taxon>Microthrixaceae</taxon>
        <taxon>Candidatus Neomicrothrix</taxon>
    </lineage>
</organism>
<keyword evidence="2" id="KW-0472">Membrane</keyword>
<accession>R4Z2V5</accession>
<dbReference type="eggNOG" id="COG1388">
    <property type="taxonomic scope" value="Bacteria"/>
</dbReference>
<evidence type="ECO:0000313" key="4">
    <source>
        <dbReference type="Proteomes" id="UP000018291"/>
    </source>
</evidence>
<protein>
    <submittedName>
        <fullName evidence="3">Uncharacterized protein</fullName>
    </submittedName>
</protein>
<keyword evidence="4" id="KW-1185">Reference proteome</keyword>
<feature type="compositionally biased region" description="Low complexity" evidence="1">
    <location>
        <begin position="51"/>
        <end position="63"/>
    </location>
</feature>
<evidence type="ECO:0000256" key="2">
    <source>
        <dbReference type="SAM" id="Phobius"/>
    </source>
</evidence>
<evidence type="ECO:0000313" key="3">
    <source>
        <dbReference type="EMBL" id="CCM62917.1"/>
    </source>
</evidence>
<dbReference type="EMBL" id="CANL01000007">
    <property type="protein sequence ID" value="CCM62917.1"/>
    <property type="molecule type" value="Genomic_DNA"/>
</dbReference>
<dbReference type="HOGENOM" id="CLU_1105556_0_0_11"/>
<feature type="transmembrane region" description="Helical" evidence="2">
    <location>
        <begin position="20"/>
        <end position="41"/>
    </location>
</feature>
<name>R4Z2V5_9ACTN</name>
<feature type="region of interest" description="Disordered" evidence="1">
    <location>
        <begin position="40"/>
        <end position="72"/>
    </location>
</feature>
<evidence type="ECO:0000256" key="1">
    <source>
        <dbReference type="SAM" id="MobiDB-lite"/>
    </source>
</evidence>
<keyword evidence="2" id="KW-0812">Transmembrane</keyword>
<gene>
    <name evidence="3" type="ORF">BN381_150030</name>
</gene>
<keyword evidence="2" id="KW-1133">Transmembrane helix</keyword>
<dbReference type="STRING" id="1229780.BN381_150030"/>
<dbReference type="Proteomes" id="UP000018291">
    <property type="component" value="Unassembled WGS sequence"/>
</dbReference>
<sequence length="251" mass="26710">MNIHRSNRQDDSRRQIPRRLSAVGVAVVFSASLLAGCHSGHNSAPPPTDAPPTTTVPVDTTMPPMTPGTRNASENALYQGMQTLWMQHMEWTYAAVAAFAVDSPGFPATADRLLQNQVDIGNAVRPFYGDAGADQLTTLLQEHITGAVAVLTAAKAGDSAGLDQAVAAEYANAKAIGDFLADANPTNWPKADMEAMMATHIDQTLVYATDMLQGDYSQAIANYGLAEAHMVEMADMLSAGVIAQFPDRFMA</sequence>
<dbReference type="AlphaFoldDB" id="R4Z2V5"/>
<reference evidence="3 4" key="1">
    <citation type="journal article" date="2013" name="ISME J.">
        <title>Metabolic model for the filamentous 'Candidatus Microthrix parvicella' based on genomic and metagenomic analyses.</title>
        <authorList>
            <person name="Jon McIlroy S."/>
            <person name="Kristiansen R."/>
            <person name="Albertsen M."/>
            <person name="Michael Karst S."/>
            <person name="Rossetti S."/>
            <person name="Lund Nielsen J."/>
            <person name="Tandoi V."/>
            <person name="James Seviour R."/>
            <person name="Nielsen P.H."/>
        </authorList>
    </citation>
    <scope>NUCLEOTIDE SEQUENCE [LARGE SCALE GENOMIC DNA]</scope>
    <source>
        <strain evidence="3 4">RN1</strain>
    </source>
</reference>
<proteinExistence type="predicted"/>
<comment type="caution">
    <text evidence="3">The sequence shown here is derived from an EMBL/GenBank/DDBJ whole genome shotgun (WGS) entry which is preliminary data.</text>
</comment>